<accession>A0A1G7NEI9</accession>
<gene>
    <name evidence="1" type="ORF">GQR91_05930</name>
    <name evidence="2" type="ORF">SAMN05216557_105133</name>
</gene>
<evidence type="ECO:0000313" key="3">
    <source>
        <dbReference type="Proteomes" id="UP000323502"/>
    </source>
</evidence>
<dbReference type="Proteomes" id="UP000436801">
    <property type="component" value="Unassembled WGS sequence"/>
</dbReference>
<dbReference type="OrthoDB" id="7403919at2"/>
<protein>
    <submittedName>
        <fullName evidence="1">Ribonuclease</fullName>
    </submittedName>
</protein>
<evidence type="ECO:0000313" key="4">
    <source>
        <dbReference type="Proteomes" id="UP000436801"/>
    </source>
</evidence>
<reference evidence="2 3" key="1">
    <citation type="submission" date="2016-10" db="EMBL/GenBank/DDBJ databases">
        <authorList>
            <person name="Varghese N."/>
            <person name="Submissions S."/>
        </authorList>
    </citation>
    <scope>NUCLEOTIDE SEQUENCE [LARGE SCALE GENOMIC DNA]</scope>
    <source>
        <strain evidence="2 3">S7-754</strain>
    </source>
</reference>
<dbReference type="EMBL" id="FNBI01000005">
    <property type="protein sequence ID" value="SDF72341.1"/>
    <property type="molecule type" value="Genomic_DNA"/>
</dbReference>
<reference evidence="1 4" key="2">
    <citation type="submission" date="2019-12" db="EMBL/GenBank/DDBJ databases">
        <authorList>
            <person name="Zheng J."/>
        </authorList>
    </citation>
    <scope>NUCLEOTIDE SEQUENCE [LARGE SCALE GENOMIC DNA]</scope>
    <source>
        <strain evidence="1 4">DSM 27347</strain>
    </source>
</reference>
<dbReference type="EMBL" id="WSUT01000005">
    <property type="protein sequence ID" value="MWC43202.1"/>
    <property type="molecule type" value="Genomic_DNA"/>
</dbReference>
<dbReference type="AlphaFoldDB" id="A0A1G7NEI9"/>
<dbReference type="Proteomes" id="UP000323502">
    <property type="component" value="Unassembled WGS sequence"/>
</dbReference>
<organism evidence="2 3">
    <name type="scientific">Sphingomonas carotinifaciens</name>
    <dbReference type="NCBI Taxonomy" id="1166323"/>
    <lineage>
        <taxon>Bacteria</taxon>
        <taxon>Pseudomonadati</taxon>
        <taxon>Pseudomonadota</taxon>
        <taxon>Alphaproteobacteria</taxon>
        <taxon>Sphingomonadales</taxon>
        <taxon>Sphingomonadaceae</taxon>
        <taxon>Sphingomonas</taxon>
    </lineage>
</organism>
<evidence type="ECO:0000313" key="1">
    <source>
        <dbReference type="EMBL" id="MWC43202.1"/>
    </source>
</evidence>
<proteinExistence type="predicted"/>
<sequence>MAEWLYEAGIGEARAALVADGCIVEAAIEPEDVLAVDTVSAGRLVEILPGRQGRVTLAAGGDVFLGRVPAGVTQGGALTVQVVREAIPERGRAKLPKAVASEAAPVAGPDLLQRIMASGVPVRQMRSHEADALEAAGWSELLDEAVTGEIGFGPGALRMTATPAMTLFDVDGAPPHDALALAAARSVARAIRRHGIGGSIGIDFPTIEGKAARLAVAQAIDAELAPPFERTAVNGFGFLQIVRPRPRASIPERLAADPVGAAARAVLRQIERAPVTASRIHRLAPAVYDRIIARPDWCAELARRTGVQHQLERGG</sequence>
<evidence type="ECO:0000313" key="2">
    <source>
        <dbReference type="EMBL" id="SDF72341.1"/>
    </source>
</evidence>
<keyword evidence="3" id="KW-1185">Reference proteome</keyword>
<dbReference type="RefSeq" id="WP_149682730.1">
    <property type="nucleotide sequence ID" value="NZ_FNBI01000005.1"/>
</dbReference>
<name>A0A1G7NEI9_9SPHN</name>